<evidence type="ECO:0000256" key="1">
    <source>
        <dbReference type="SAM" id="MobiDB-lite"/>
    </source>
</evidence>
<dbReference type="AlphaFoldDB" id="A0A679J4I1"/>
<gene>
    <name evidence="2" type="ORF">MBUL_04088</name>
</gene>
<proteinExistence type="predicted"/>
<sequence>MIAKTGSLEPWTSYALAAVGRSTLHASGIRLRNTQDWVTPKGEPPKPIAGARVR</sequence>
<dbReference type="EMBL" id="LR743504">
    <property type="protein sequence ID" value="CAA2107290.1"/>
    <property type="molecule type" value="Genomic_DNA"/>
</dbReference>
<organism evidence="2">
    <name type="scientific">Methylobacterium bullatum</name>
    <dbReference type="NCBI Taxonomy" id="570505"/>
    <lineage>
        <taxon>Bacteria</taxon>
        <taxon>Pseudomonadati</taxon>
        <taxon>Pseudomonadota</taxon>
        <taxon>Alphaproteobacteria</taxon>
        <taxon>Hyphomicrobiales</taxon>
        <taxon>Methylobacteriaceae</taxon>
        <taxon>Methylobacterium</taxon>
    </lineage>
</organism>
<accession>A0A679J4I1</accession>
<evidence type="ECO:0000313" key="2">
    <source>
        <dbReference type="EMBL" id="CAA2107290.1"/>
    </source>
</evidence>
<feature type="region of interest" description="Disordered" evidence="1">
    <location>
        <begin position="34"/>
        <end position="54"/>
    </location>
</feature>
<name>A0A679J4I1_9HYPH</name>
<protein>
    <submittedName>
        <fullName evidence="2">Uncharacterized protein</fullName>
    </submittedName>
</protein>
<reference evidence="2" key="1">
    <citation type="submission" date="2019-12" db="EMBL/GenBank/DDBJ databases">
        <authorList>
            <person name="Cremers G."/>
        </authorList>
    </citation>
    <scope>NUCLEOTIDE SEQUENCE</scope>
    <source>
        <strain evidence="2">Mbul1</strain>
    </source>
</reference>